<keyword evidence="3 6" id="KW-0663">Pyridoxal phosphate</keyword>
<dbReference type="Pfam" id="PF01053">
    <property type="entry name" value="Cys_Met_Meta_PP"/>
    <property type="match status" value="1"/>
</dbReference>
<sequence length="399" mass="42862">MTASTFMSKDISTKLIHDDYVPPAGYKAVPPGVFKGSTVLFPNAATVRERVKAFGLRDGYSYGLYGTPTTYMLEQRLCALEGARHCLLGPSGQAAIALVNLGLLSVGDELLLPSNVYGPALRHARTTLPPLGITHQCYDPMDPADLERKLTPRTKLVWVEAPGSITMEFPDLRRLIAVAKDKGAVVAIDNTWGAGIAFKPFELGVDISIHALTKYPSGGADVLMGSVTTNDDALHERLRIAYLDLGMGVGANDVELVLRGLPTMQARYHVHDAAARDLASWLAGQTAIRGVLHPALEGSPGHEHWATHCTLAAGLFSVLVDDAYTSSQVDAFCDRLELFGIGLSWGGPMSLVMPYDLPSIRSGAGRYAGHLVRFSIGLESADDLREDLAQALHESFGGR</sequence>
<dbReference type="InterPro" id="IPR015422">
    <property type="entry name" value="PyrdxlP-dep_Trfase_small"/>
</dbReference>
<dbReference type="AlphaFoldDB" id="A0A2I8F4U1"/>
<evidence type="ECO:0000256" key="4">
    <source>
        <dbReference type="ARBA" id="ARBA00023239"/>
    </source>
</evidence>
<dbReference type="InterPro" id="IPR000277">
    <property type="entry name" value="Cys/Met-Metab_PyrdxlP-dep_enz"/>
</dbReference>
<dbReference type="InterPro" id="IPR015421">
    <property type="entry name" value="PyrdxlP-dep_Trfase_major"/>
</dbReference>
<comment type="cofactor">
    <cofactor evidence="1 7">
        <name>pyridoxal 5'-phosphate</name>
        <dbReference type="ChEBI" id="CHEBI:597326"/>
    </cofactor>
</comment>
<name>A0A2I8F4U1_9BURK</name>
<evidence type="ECO:0000313" key="9">
    <source>
        <dbReference type="Proteomes" id="UP000243502"/>
    </source>
</evidence>
<dbReference type="Gene3D" id="3.40.640.10">
    <property type="entry name" value="Type I PLP-dependent aspartate aminotransferase-like (Major domain)"/>
    <property type="match status" value="1"/>
</dbReference>
<evidence type="ECO:0000256" key="2">
    <source>
        <dbReference type="ARBA" id="ARBA00009077"/>
    </source>
</evidence>
<protein>
    <submittedName>
        <fullName evidence="8">Cystathionine beta-lyase</fullName>
        <ecNumber evidence="8">4.4.1.8</ecNumber>
    </submittedName>
</protein>
<evidence type="ECO:0000256" key="6">
    <source>
        <dbReference type="PIRSR" id="PIRSR001434-2"/>
    </source>
</evidence>
<proteinExistence type="inferred from homology"/>
<dbReference type="PIRSF" id="PIRSF001434">
    <property type="entry name" value="CGS"/>
    <property type="match status" value="1"/>
</dbReference>
<dbReference type="GO" id="GO:0019346">
    <property type="term" value="P:transsulfuration"/>
    <property type="evidence" value="ECO:0007669"/>
    <property type="project" value="InterPro"/>
</dbReference>
<feature type="modified residue" description="N6-(pyridoxal phosphate)lysine" evidence="6">
    <location>
        <position position="214"/>
    </location>
</feature>
<dbReference type="KEGG" id="pter:C2L65_44165"/>
<dbReference type="GO" id="GO:0047804">
    <property type="term" value="F:cysteine-S-conjugate beta-lyase activity"/>
    <property type="evidence" value="ECO:0007669"/>
    <property type="project" value="InterPro"/>
</dbReference>
<dbReference type="OrthoDB" id="9805807at2"/>
<keyword evidence="4 8" id="KW-0456">Lyase</keyword>
<dbReference type="InterPro" id="IPR006233">
    <property type="entry name" value="Cys_b_lyase_bac"/>
</dbReference>
<dbReference type="Proteomes" id="UP000243502">
    <property type="component" value="Chromosome 4"/>
</dbReference>
<evidence type="ECO:0000256" key="5">
    <source>
        <dbReference type="ARBA" id="ARBA00047517"/>
    </source>
</evidence>
<dbReference type="SUPFAM" id="SSF53383">
    <property type="entry name" value="PLP-dependent transferases"/>
    <property type="match status" value="1"/>
</dbReference>
<dbReference type="EC" id="4.4.1.8" evidence="8"/>
<comment type="similarity">
    <text evidence="2 7">Belongs to the trans-sulfuration enzymes family.</text>
</comment>
<accession>A0A2I8F4U1</accession>
<evidence type="ECO:0000256" key="3">
    <source>
        <dbReference type="ARBA" id="ARBA00022898"/>
    </source>
</evidence>
<dbReference type="EMBL" id="CP026114">
    <property type="protein sequence ID" value="AUT66865.1"/>
    <property type="molecule type" value="Genomic_DNA"/>
</dbReference>
<dbReference type="GO" id="GO:0030170">
    <property type="term" value="F:pyridoxal phosphate binding"/>
    <property type="evidence" value="ECO:0007669"/>
    <property type="project" value="InterPro"/>
</dbReference>
<evidence type="ECO:0000256" key="1">
    <source>
        <dbReference type="ARBA" id="ARBA00001933"/>
    </source>
</evidence>
<dbReference type="PANTHER" id="PTHR43500:SF1">
    <property type="entry name" value="CYSTATHIONINE BETA-LYASE-RELATED"/>
    <property type="match status" value="1"/>
</dbReference>
<evidence type="ECO:0000313" key="8">
    <source>
        <dbReference type="EMBL" id="AUT66865.1"/>
    </source>
</evidence>
<dbReference type="Gene3D" id="3.90.1150.10">
    <property type="entry name" value="Aspartate Aminotransferase, domain 1"/>
    <property type="match status" value="1"/>
</dbReference>
<comment type="catalytic activity">
    <reaction evidence="5">
        <text>L,L-cystathionine + H2O = L-homocysteine + pyruvate + NH4(+)</text>
        <dbReference type="Rhea" id="RHEA:13965"/>
        <dbReference type="ChEBI" id="CHEBI:15361"/>
        <dbReference type="ChEBI" id="CHEBI:15377"/>
        <dbReference type="ChEBI" id="CHEBI:28938"/>
        <dbReference type="ChEBI" id="CHEBI:58161"/>
        <dbReference type="ChEBI" id="CHEBI:58199"/>
    </reaction>
</comment>
<dbReference type="GO" id="GO:0019450">
    <property type="term" value="P:L-cysteine catabolic process to pyruvate"/>
    <property type="evidence" value="ECO:0007669"/>
    <property type="project" value="TreeGrafter"/>
</dbReference>
<dbReference type="InterPro" id="IPR015424">
    <property type="entry name" value="PyrdxlP-dep_Trfase"/>
</dbReference>
<reference evidence="8 9" key="1">
    <citation type="submission" date="2018-01" db="EMBL/GenBank/DDBJ databases">
        <title>Species boundaries and ecological features among Paraburkholderia terrae DSMZ17804T, P. hospita DSMZ17164T and P. caribensis DSMZ13236T.</title>
        <authorList>
            <person name="Pratama A.A."/>
        </authorList>
    </citation>
    <scope>NUCLEOTIDE SEQUENCE [LARGE SCALE GENOMIC DNA]</scope>
    <source>
        <strain evidence="8 9">DSM 17804</strain>
    </source>
</reference>
<evidence type="ECO:0000256" key="7">
    <source>
        <dbReference type="RuleBase" id="RU362118"/>
    </source>
</evidence>
<gene>
    <name evidence="8" type="ORF">C2L65_44165</name>
</gene>
<organism evidence="8 9">
    <name type="scientific">Paraburkholderia terrae</name>
    <dbReference type="NCBI Taxonomy" id="311230"/>
    <lineage>
        <taxon>Bacteria</taxon>
        <taxon>Pseudomonadati</taxon>
        <taxon>Pseudomonadota</taxon>
        <taxon>Betaproteobacteria</taxon>
        <taxon>Burkholderiales</taxon>
        <taxon>Burkholderiaceae</taxon>
        <taxon>Paraburkholderia</taxon>
    </lineage>
</organism>
<dbReference type="PANTHER" id="PTHR43500">
    <property type="entry name" value="CYSTATHIONINE BETA-LYASE-RELATED"/>
    <property type="match status" value="1"/>
</dbReference>